<sequence>KTLEAKILSDADKLDALGAIGLYRTIIFTLRNKGGIEQVINHLENKILKLKDGLYLEVSKQIAEERSKIIIDFYNKIREERV</sequence>
<dbReference type="SUPFAM" id="SSF109604">
    <property type="entry name" value="HD-domain/PDEase-like"/>
    <property type="match status" value="1"/>
</dbReference>
<proteinExistence type="predicted"/>
<gene>
    <name evidence="1" type="ORF">S03H2_13989</name>
</gene>
<comment type="caution">
    <text evidence="1">The sequence shown here is derived from an EMBL/GenBank/DDBJ whole genome shotgun (WGS) entry which is preliminary data.</text>
</comment>
<organism evidence="1">
    <name type="scientific">marine sediment metagenome</name>
    <dbReference type="NCBI Taxonomy" id="412755"/>
    <lineage>
        <taxon>unclassified sequences</taxon>
        <taxon>metagenomes</taxon>
        <taxon>ecological metagenomes</taxon>
    </lineage>
</organism>
<name>X1GHU6_9ZZZZ</name>
<evidence type="ECO:0000313" key="1">
    <source>
        <dbReference type="EMBL" id="GAH41189.1"/>
    </source>
</evidence>
<dbReference type="PANTHER" id="PTHR33594:SF1">
    <property type="entry name" value="HD_PDEASE DOMAIN-CONTAINING PROTEIN"/>
    <property type="match status" value="1"/>
</dbReference>
<dbReference type="PANTHER" id="PTHR33594">
    <property type="entry name" value="SUPERFAMILY HYDROLASE, PUTATIVE (AFU_ORTHOLOGUE AFUA_1G03035)-RELATED"/>
    <property type="match status" value="1"/>
</dbReference>
<feature type="non-terminal residue" evidence="1">
    <location>
        <position position="1"/>
    </location>
</feature>
<dbReference type="EMBL" id="BARU01007093">
    <property type="protein sequence ID" value="GAH41189.1"/>
    <property type="molecule type" value="Genomic_DNA"/>
</dbReference>
<reference evidence="1" key="1">
    <citation type="journal article" date="2014" name="Front. Microbiol.">
        <title>High frequency of phylogenetically diverse reductive dehalogenase-homologous genes in deep subseafloor sedimentary metagenomes.</title>
        <authorList>
            <person name="Kawai M."/>
            <person name="Futagami T."/>
            <person name="Toyoda A."/>
            <person name="Takaki Y."/>
            <person name="Nishi S."/>
            <person name="Hori S."/>
            <person name="Arai W."/>
            <person name="Tsubouchi T."/>
            <person name="Morono Y."/>
            <person name="Uchiyama I."/>
            <person name="Ito T."/>
            <person name="Fujiyama A."/>
            <person name="Inagaki F."/>
            <person name="Takami H."/>
        </authorList>
    </citation>
    <scope>NUCLEOTIDE SEQUENCE</scope>
    <source>
        <strain evidence="1">Expedition CK06-06</strain>
    </source>
</reference>
<protein>
    <submittedName>
        <fullName evidence="1">Uncharacterized protein</fullName>
    </submittedName>
</protein>
<dbReference type="AlphaFoldDB" id="X1GHU6"/>
<accession>X1GHU6</accession>
<dbReference type="Gene3D" id="1.20.58.1910">
    <property type="match status" value="1"/>
</dbReference>